<accession>A0A7J8QUK0</accession>
<gene>
    <name evidence="1" type="ORF">Godav_017843</name>
</gene>
<protein>
    <submittedName>
        <fullName evidence="1">Uncharacterized protein</fullName>
    </submittedName>
</protein>
<name>A0A7J8QUK0_GOSDV</name>
<comment type="caution">
    <text evidence="1">The sequence shown here is derived from an EMBL/GenBank/DDBJ whole genome shotgun (WGS) entry which is preliminary data.</text>
</comment>
<dbReference type="Proteomes" id="UP000593561">
    <property type="component" value="Unassembled WGS sequence"/>
</dbReference>
<keyword evidence="2" id="KW-1185">Reference proteome</keyword>
<dbReference type="EMBL" id="JABFAC010000001">
    <property type="protein sequence ID" value="MBA0605251.1"/>
    <property type="molecule type" value="Genomic_DNA"/>
</dbReference>
<organism evidence="1 2">
    <name type="scientific">Gossypium davidsonii</name>
    <name type="common">Davidson's cotton</name>
    <name type="synonym">Gossypium klotzschianum subsp. davidsonii</name>
    <dbReference type="NCBI Taxonomy" id="34287"/>
    <lineage>
        <taxon>Eukaryota</taxon>
        <taxon>Viridiplantae</taxon>
        <taxon>Streptophyta</taxon>
        <taxon>Embryophyta</taxon>
        <taxon>Tracheophyta</taxon>
        <taxon>Spermatophyta</taxon>
        <taxon>Magnoliopsida</taxon>
        <taxon>eudicotyledons</taxon>
        <taxon>Gunneridae</taxon>
        <taxon>Pentapetalae</taxon>
        <taxon>rosids</taxon>
        <taxon>malvids</taxon>
        <taxon>Malvales</taxon>
        <taxon>Malvaceae</taxon>
        <taxon>Malvoideae</taxon>
        <taxon>Gossypium</taxon>
    </lineage>
</organism>
<evidence type="ECO:0000313" key="2">
    <source>
        <dbReference type="Proteomes" id="UP000593561"/>
    </source>
</evidence>
<evidence type="ECO:0000313" key="1">
    <source>
        <dbReference type="EMBL" id="MBA0605251.1"/>
    </source>
</evidence>
<dbReference type="AlphaFoldDB" id="A0A7J8QUK0"/>
<sequence>MAEELVALSTEGGEDEAWQIKMEEEEGEISVYFCLAGSFFIASVIQFQAMRETFANLWHPLGGAENRGGSYASSFVRCGFLGLDSRSIGCLKGIQRVSILSRLCMGKELPFEWDLSIKALPRRAVVAKSCWLHEERDVPWVVKMRSFSIQIRGRPLLNIIVFKSLRYRLALRGKVDGCNKNPKLKCPKVREPPSYSSPSTRAEGDQPAVAFCIEKKVQSIKIEKVQKSWGFVNGIDVSSNGTRGGLSLCWKHGCIISLHIFLRNHIDVMVEDDSDGNTWGFVGYYGHLEENRWYQS</sequence>
<reference evidence="1 2" key="1">
    <citation type="journal article" date="2019" name="Genome Biol. Evol.">
        <title>Insights into the evolution of the New World diploid cottons (Gossypium, subgenus Houzingenia) based on genome sequencing.</title>
        <authorList>
            <person name="Grover C.E."/>
            <person name="Arick M.A. 2nd"/>
            <person name="Thrash A."/>
            <person name="Conover J.L."/>
            <person name="Sanders W.S."/>
            <person name="Peterson D.G."/>
            <person name="Frelichowski J.E."/>
            <person name="Scheffler J.A."/>
            <person name="Scheffler B.E."/>
            <person name="Wendel J.F."/>
        </authorList>
    </citation>
    <scope>NUCLEOTIDE SEQUENCE [LARGE SCALE GENOMIC DNA]</scope>
    <source>
        <strain evidence="1">27</strain>
        <tissue evidence="1">Leaf</tissue>
    </source>
</reference>
<proteinExistence type="predicted"/>